<proteinExistence type="predicted"/>
<name>A0A128A331_9ARCH</name>
<dbReference type="KEGG" id="ndv:NDEV_1009"/>
<dbReference type="PANTHER" id="PTHR44591">
    <property type="entry name" value="STRESS RESPONSE REGULATOR PROTEIN 1"/>
    <property type="match status" value="1"/>
</dbReference>
<dbReference type="InterPro" id="IPR011006">
    <property type="entry name" value="CheY-like_superfamily"/>
</dbReference>
<keyword evidence="1" id="KW-0597">Phosphoprotein</keyword>
<gene>
    <name evidence="4" type="primary">CheY</name>
    <name evidence="4" type="ORF">NDEV_1009</name>
</gene>
<sequence length="134" mass="15232">MGLHILAADDNEFAGLQYKKVFEKHQHEITVAKDGEACVEAYKKRLEESHSDANPFNVVLLDFVMPKKNGVRVAKEILELRPHQKIIFVSAFGNGILDDAAIFLKDDVEIIQKPFSLEFLVNKIENSHALKNMR</sequence>
<dbReference type="InterPro" id="IPR001789">
    <property type="entry name" value="Sig_transdc_resp-reg_receiver"/>
</dbReference>
<evidence type="ECO:0000313" key="5">
    <source>
        <dbReference type="Proteomes" id="UP000196239"/>
    </source>
</evidence>
<keyword evidence="2" id="KW-0902">Two-component regulatory system</keyword>
<dbReference type="GO" id="GO:0000160">
    <property type="term" value="P:phosphorelay signal transduction system"/>
    <property type="evidence" value="ECO:0007669"/>
    <property type="project" value="UniProtKB-KW"/>
</dbReference>
<reference evidence="5" key="1">
    <citation type="submission" date="2015-10" db="EMBL/GenBank/DDBJ databases">
        <authorList>
            <person name="Lehtovirta-Morley L.E."/>
            <person name="Vieille C."/>
        </authorList>
    </citation>
    <scope>NUCLEOTIDE SEQUENCE [LARGE SCALE GENOMIC DNA]</scope>
</reference>
<dbReference type="EMBL" id="LN890280">
    <property type="protein sequence ID" value="CUR51774.1"/>
    <property type="molecule type" value="Genomic_DNA"/>
</dbReference>
<dbReference type="PANTHER" id="PTHR44591:SF14">
    <property type="entry name" value="PROTEIN PILG"/>
    <property type="match status" value="1"/>
</dbReference>
<dbReference type="Proteomes" id="UP000196239">
    <property type="component" value="Chromosome 1"/>
</dbReference>
<evidence type="ECO:0000259" key="3">
    <source>
        <dbReference type="PROSITE" id="PS50110"/>
    </source>
</evidence>
<dbReference type="SMART" id="SM00448">
    <property type="entry name" value="REC"/>
    <property type="match status" value="1"/>
</dbReference>
<keyword evidence="5" id="KW-1185">Reference proteome</keyword>
<dbReference type="SUPFAM" id="SSF52172">
    <property type="entry name" value="CheY-like"/>
    <property type="match status" value="1"/>
</dbReference>
<dbReference type="Pfam" id="PF00072">
    <property type="entry name" value="Response_reg"/>
    <property type="match status" value="1"/>
</dbReference>
<evidence type="ECO:0000256" key="1">
    <source>
        <dbReference type="ARBA" id="ARBA00022553"/>
    </source>
</evidence>
<evidence type="ECO:0000313" key="4">
    <source>
        <dbReference type="EMBL" id="CUR51774.1"/>
    </source>
</evidence>
<feature type="domain" description="Response regulatory" evidence="3">
    <location>
        <begin position="4"/>
        <end position="128"/>
    </location>
</feature>
<dbReference type="PROSITE" id="PS50110">
    <property type="entry name" value="RESPONSE_REGULATORY"/>
    <property type="match status" value="1"/>
</dbReference>
<dbReference type="Gene3D" id="3.40.50.2300">
    <property type="match status" value="1"/>
</dbReference>
<protein>
    <submittedName>
        <fullName evidence="4">Chemotaxis response regulator CheY</fullName>
    </submittedName>
</protein>
<evidence type="ECO:0000256" key="2">
    <source>
        <dbReference type="ARBA" id="ARBA00023012"/>
    </source>
</evidence>
<dbReference type="AlphaFoldDB" id="A0A128A331"/>
<dbReference type="InterPro" id="IPR050595">
    <property type="entry name" value="Bact_response_regulator"/>
</dbReference>
<organism evidence="4 5">
    <name type="scientific">Nitrosotalea devaniterrae</name>
    <dbReference type="NCBI Taxonomy" id="1078905"/>
    <lineage>
        <taxon>Archaea</taxon>
        <taxon>Nitrososphaerota</taxon>
        <taxon>Nitrososphaeria</taxon>
        <taxon>Nitrosotaleales</taxon>
        <taxon>Nitrosotaleaceae</taxon>
        <taxon>Nitrosotalea</taxon>
    </lineage>
</organism>
<accession>A0A128A331</accession>